<dbReference type="REBASE" id="843978">
    <property type="entry name" value="S.NspA574ORF3590P"/>
</dbReference>
<dbReference type="Gene3D" id="3.90.220.20">
    <property type="entry name" value="DNA methylase specificity domains"/>
    <property type="match status" value="2"/>
</dbReference>
<sequence length="386" mass="42825">MKMVPLGELIAPAKVRRAGSGNFPLLSMTMRDGLVDQSSKFKKRVASEDVSGYKVVQRGQLVVGFPIDEGVVDFQSIYDRGIVSPAYGVWDMRNPERMSPNYIKKFLRSEAALSYYKSKLRGSTARRRSLPTELFLALKVPLPSLGEQRRIAAILDKAAAIRALRLRSLTMLDELQQACFIAVFGDPGHWAARWSMATIADLAESFQYGTSEKSGAVGEFPILRMGNVTRSGKLDLTDLKYIDLDAKDFKKFGARRGDLLFNRTNSPELVGKTAVVDVDIPLVLAGYLVRVRFAAERQSIFVSSYLNSRYGKALLRGMAKGAINQANISASELKMIPIALPSGSALETFSLRMTEIAQQRSRIELQLLQINQIFASLQSRAFRGEL</sequence>
<organism evidence="3">
    <name type="scientific">Nakamurella sp. A5-74</name>
    <dbReference type="NCBI Taxonomy" id="3158264"/>
    <lineage>
        <taxon>Bacteria</taxon>
        <taxon>Bacillati</taxon>
        <taxon>Actinomycetota</taxon>
        <taxon>Actinomycetes</taxon>
        <taxon>Nakamurellales</taxon>
        <taxon>Nakamurellaceae</taxon>
        <taxon>Nakamurella</taxon>
    </lineage>
</organism>
<accession>A0AAU8DQJ4</accession>
<keyword evidence="3" id="KW-0540">Nuclease</keyword>
<dbReference type="InterPro" id="IPR052021">
    <property type="entry name" value="Type-I_RS_S_subunit"/>
</dbReference>
<evidence type="ECO:0000256" key="2">
    <source>
        <dbReference type="ARBA" id="ARBA00023125"/>
    </source>
</evidence>
<keyword evidence="2" id="KW-0238">DNA-binding</keyword>
<dbReference type="RefSeq" id="WP_353650049.1">
    <property type="nucleotide sequence ID" value="NZ_CP159218.1"/>
</dbReference>
<dbReference type="PANTHER" id="PTHR30408">
    <property type="entry name" value="TYPE-1 RESTRICTION ENZYME ECOKI SPECIFICITY PROTEIN"/>
    <property type="match status" value="1"/>
</dbReference>
<dbReference type="GO" id="GO:0003677">
    <property type="term" value="F:DNA binding"/>
    <property type="evidence" value="ECO:0007669"/>
    <property type="project" value="UniProtKB-KW"/>
</dbReference>
<name>A0AAU8DQJ4_9ACTN</name>
<dbReference type="CDD" id="cd17524">
    <property type="entry name" value="RMtype1_S_EcoUTORF5051P-TRD2-CR2_like"/>
    <property type="match status" value="1"/>
</dbReference>
<dbReference type="AlphaFoldDB" id="A0AAU8DQJ4"/>
<reference evidence="3" key="1">
    <citation type="submission" date="2024-05" db="EMBL/GenBank/DDBJ databases">
        <authorList>
            <person name="Cai S.Y."/>
            <person name="Jin L.M."/>
            <person name="Li H.R."/>
        </authorList>
    </citation>
    <scope>NUCLEOTIDE SEQUENCE</scope>
    <source>
        <strain evidence="3">A5-74</strain>
    </source>
</reference>
<dbReference type="GO" id="GO:0004519">
    <property type="term" value="F:endonuclease activity"/>
    <property type="evidence" value="ECO:0007669"/>
    <property type="project" value="UniProtKB-KW"/>
</dbReference>
<gene>
    <name evidence="3" type="ORF">ABLG96_03595</name>
</gene>
<keyword evidence="1" id="KW-0680">Restriction system</keyword>
<protein>
    <submittedName>
        <fullName evidence="3">Type I restriction endonuclease</fullName>
    </submittedName>
</protein>
<dbReference type="PANTHER" id="PTHR30408:SF12">
    <property type="entry name" value="TYPE I RESTRICTION ENZYME MJAVIII SPECIFICITY SUBUNIT"/>
    <property type="match status" value="1"/>
</dbReference>
<dbReference type="InterPro" id="IPR044946">
    <property type="entry name" value="Restrct_endonuc_typeI_TRD_sf"/>
</dbReference>
<keyword evidence="3" id="KW-0378">Hydrolase</keyword>
<dbReference type="SUPFAM" id="SSF116734">
    <property type="entry name" value="DNA methylase specificity domain"/>
    <property type="match status" value="2"/>
</dbReference>
<keyword evidence="3" id="KW-0255">Endonuclease</keyword>
<dbReference type="GO" id="GO:0009307">
    <property type="term" value="P:DNA restriction-modification system"/>
    <property type="evidence" value="ECO:0007669"/>
    <property type="project" value="UniProtKB-KW"/>
</dbReference>
<evidence type="ECO:0000313" key="3">
    <source>
        <dbReference type="EMBL" id="XCG64436.1"/>
    </source>
</evidence>
<evidence type="ECO:0000256" key="1">
    <source>
        <dbReference type="ARBA" id="ARBA00022747"/>
    </source>
</evidence>
<dbReference type="EMBL" id="CP159218">
    <property type="protein sequence ID" value="XCG64436.1"/>
    <property type="molecule type" value="Genomic_DNA"/>
</dbReference>
<proteinExistence type="predicted"/>